<keyword evidence="4" id="KW-1185">Reference proteome</keyword>
<feature type="compositionally biased region" description="Basic and acidic residues" evidence="2">
    <location>
        <begin position="404"/>
        <end position="416"/>
    </location>
</feature>
<dbReference type="Pfam" id="PF08238">
    <property type="entry name" value="Sel1"/>
    <property type="match status" value="7"/>
</dbReference>
<protein>
    <recommendedName>
        <fullName evidence="5">Activator of C kinase protein 1</fullName>
    </recommendedName>
</protein>
<feature type="compositionally biased region" description="Low complexity" evidence="2">
    <location>
        <begin position="94"/>
        <end position="169"/>
    </location>
</feature>
<feature type="region of interest" description="Disordered" evidence="2">
    <location>
        <begin position="1"/>
        <end position="182"/>
    </location>
</feature>
<evidence type="ECO:0000313" key="3">
    <source>
        <dbReference type="EMBL" id="CDK26938.1"/>
    </source>
</evidence>
<dbReference type="EMBL" id="HG793127">
    <property type="protein sequence ID" value="CDK26938.1"/>
    <property type="molecule type" value="Genomic_DNA"/>
</dbReference>
<feature type="compositionally biased region" description="Polar residues" evidence="2">
    <location>
        <begin position="388"/>
        <end position="403"/>
    </location>
</feature>
<proteinExistence type="predicted"/>
<dbReference type="InterPro" id="IPR006597">
    <property type="entry name" value="Sel1-like"/>
</dbReference>
<feature type="compositionally biased region" description="Low complexity" evidence="2">
    <location>
        <begin position="62"/>
        <end position="81"/>
    </location>
</feature>
<evidence type="ECO:0000256" key="2">
    <source>
        <dbReference type="SAM" id="MobiDB-lite"/>
    </source>
</evidence>
<evidence type="ECO:0008006" key="5">
    <source>
        <dbReference type="Google" id="ProtNLM"/>
    </source>
</evidence>
<dbReference type="HOGENOM" id="CLU_329559_0_0_1"/>
<dbReference type="AlphaFoldDB" id="W6MLF1"/>
<dbReference type="GeneID" id="34520322"/>
<evidence type="ECO:0000313" key="4">
    <source>
        <dbReference type="Proteomes" id="UP000019384"/>
    </source>
</evidence>
<feature type="compositionally biased region" description="Polar residues" evidence="2">
    <location>
        <begin position="210"/>
        <end position="220"/>
    </location>
</feature>
<dbReference type="OrthoDB" id="272077at2759"/>
<dbReference type="STRING" id="1382522.W6MLF1"/>
<feature type="region of interest" description="Disordered" evidence="2">
    <location>
        <begin position="204"/>
        <end position="266"/>
    </location>
</feature>
<dbReference type="InterPro" id="IPR051726">
    <property type="entry name" value="Chitin_Synth_Reg"/>
</dbReference>
<evidence type="ECO:0000256" key="1">
    <source>
        <dbReference type="ARBA" id="ARBA00022737"/>
    </source>
</evidence>
<feature type="compositionally biased region" description="Polar residues" evidence="2">
    <location>
        <begin position="52"/>
        <end position="61"/>
    </location>
</feature>
<accession>W6MLF1</accession>
<dbReference type="PANTHER" id="PTHR46430">
    <property type="entry name" value="PROTEIN SKT5-RELATED"/>
    <property type="match status" value="1"/>
</dbReference>
<dbReference type="SMART" id="SM00671">
    <property type="entry name" value="SEL1"/>
    <property type="match status" value="6"/>
</dbReference>
<dbReference type="RefSeq" id="XP_022458934.1">
    <property type="nucleotide sequence ID" value="XM_022603205.1"/>
</dbReference>
<feature type="region of interest" description="Disordered" evidence="2">
    <location>
        <begin position="294"/>
        <end position="438"/>
    </location>
</feature>
<reference evidence="3" key="1">
    <citation type="submission" date="2013-12" db="EMBL/GenBank/DDBJ databases">
        <authorList>
            <person name="Genoscope - CEA"/>
        </authorList>
    </citation>
    <scope>NUCLEOTIDE SEQUENCE</scope>
    <source>
        <strain evidence="3">CBS 1993</strain>
    </source>
</reference>
<dbReference type="SUPFAM" id="SSF81901">
    <property type="entry name" value="HCP-like"/>
    <property type="match status" value="2"/>
</dbReference>
<dbReference type="Proteomes" id="UP000019384">
    <property type="component" value="Unassembled WGS sequence"/>
</dbReference>
<feature type="compositionally biased region" description="Low complexity" evidence="2">
    <location>
        <begin position="40"/>
        <end position="51"/>
    </location>
</feature>
<reference evidence="3" key="2">
    <citation type="submission" date="2014-02" db="EMBL/GenBank/DDBJ databases">
        <title>Complete DNA sequence of /Kuraishia capsulata/ illustrates novel genomic features among budding yeasts (/Saccharomycotina/).</title>
        <authorList>
            <person name="Morales L."/>
            <person name="Noel B."/>
            <person name="Porcel B."/>
            <person name="Marcet-Houben M."/>
            <person name="Hullo M-F."/>
            <person name="Sacerdot C."/>
            <person name="Tekaia F."/>
            <person name="Leh-Louis V."/>
            <person name="Despons L."/>
            <person name="Khanna V."/>
            <person name="Aury J-M."/>
            <person name="Barbe V."/>
            <person name="Couloux A."/>
            <person name="Labadie K."/>
            <person name="Pelletier E."/>
            <person name="Souciet J-L."/>
            <person name="Boekhout T."/>
            <person name="Gabaldon T."/>
            <person name="Wincker P."/>
            <person name="Dujon B."/>
        </authorList>
    </citation>
    <scope>NUCLEOTIDE SEQUENCE</scope>
    <source>
        <strain evidence="3">CBS 1993</strain>
    </source>
</reference>
<keyword evidence="1" id="KW-0677">Repeat</keyword>
<dbReference type="Gene3D" id="1.25.40.10">
    <property type="entry name" value="Tetratricopeptide repeat domain"/>
    <property type="match status" value="2"/>
</dbReference>
<organism evidence="3 4">
    <name type="scientific">Kuraishia capsulata CBS 1993</name>
    <dbReference type="NCBI Taxonomy" id="1382522"/>
    <lineage>
        <taxon>Eukaryota</taxon>
        <taxon>Fungi</taxon>
        <taxon>Dikarya</taxon>
        <taxon>Ascomycota</taxon>
        <taxon>Saccharomycotina</taxon>
        <taxon>Pichiomycetes</taxon>
        <taxon>Pichiales</taxon>
        <taxon>Pichiaceae</taxon>
        <taxon>Kuraishia</taxon>
    </lineage>
</organism>
<feature type="compositionally biased region" description="Polar residues" evidence="2">
    <location>
        <begin position="301"/>
        <end position="310"/>
    </location>
</feature>
<feature type="compositionally biased region" description="Polar residues" evidence="2">
    <location>
        <begin position="419"/>
        <end position="438"/>
    </location>
</feature>
<name>W6MLF1_9ASCO</name>
<gene>
    <name evidence="3" type="ORF">KUCA_T00002915001</name>
</gene>
<feature type="compositionally biased region" description="Low complexity" evidence="2">
    <location>
        <begin position="349"/>
        <end position="360"/>
    </location>
</feature>
<sequence>MYNAAIPHHQPASGLNNGPGTSQRSGYPPVSFHPQGGAYPRNPAPRQQQQPVEYTQNMNESQYPQHHQPTQPLQHQQQQQPAFGKQYPPQKMRPQYQAGYQQPAQNYAPRQQTHQYPPQQLPQQYPPQQQYHQHPQYPQHQQIPPQQYQPQTRAPPQNLQPPSLQSSAPRPERYLSGSSAISGEMDSSRIHLLEEKIQKLELQLKQSSSPSVSPQLNQWPNRDVSDADMSSTFPTELQNSGSEATKKAVTQYSGDESAEESANSNGLQYSRSIYRSNFDKAGFKSIRRTEPTTIEPINEAMRNSASSSDTLNEELVASTQSNPSRRVRRRFPENEMVTPKNDEDGLNFGGRNTSSSSNNGDTFVSSRTVPLPELPTDFKNLPARSPAPRQQTLPKVTPVTSFNRSEDSLPRDRDVRPSFTKTSSPDEPSIRTGSTSGLKGTEYGGVIPSVVPKRSFDRMVLDFKGARNSAIQDYKFFTPKIQFDWARTLLEAISSRDMMLKMAIDGSIRKRPASEKDLQTIKEQFCSTAVKVLKKVVAVDNGETRAKLYLGDLLSGGIHPGLVERDEVKGYSMFYEAAINDSDPVAMYRVGCCLEIGVGTQKSVGRALEFFNKASEHGDPSAMCQLGILEFTGQYGRPRDVEKSIYWHIQAARTLSKTSLMSEDVLITARSFSDARGALYTLAKIYHTDLDVLCLNTNTPNVLDTIDDLKRANAFRNQIKAMEYYLEAARLGHKDSQACLGYVFATGYLPTHSFRPDKAASNGSQIESPDARKSIYWYSKAAEKNHPLASMGLGIWYTDGVPGILNSDPEQGFLWVRKGAEAGCANAEFLLGTYYENGLGTIKSMEQALRWYNRAASQGYSKAIKRLQKAV</sequence>
<feature type="compositionally biased region" description="Polar residues" evidence="2">
    <location>
        <begin position="13"/>
        <end position="25"/>
    </location>
</feature>
<dbReference type="InterPro" id="IPR011990">
    <property type="entry name" value="TPR-like_helical_dom_sf"/>
</dbReference>
<feature type="compositionally biased region" description="Polar residues" evidence="2">
    <location>
        <begin position="228"/>
        <end position="266"/>
    </location>
</feature>